<comment type="caution">
    <text evidence="4">The sequence shown here is derived from an EMBL/GenBank/DDBJ whole genome shotgun (WGS) entry which is preliminary data.</text>
</comment>
<dbReference type="Proteomes" id="UP000623467">
    <property type="component" value="Unassembled WGS sequence"/>
</dbReference>
<evidence type="ECO:0000313" key="5">
    <source>
        <dbReference type="Proteomes" id="UP000623467"/>
    </source>
</evidence>
<feature type="domain" description="DUF6534" evidence="3">
    <location>
        <begin position="126"/>
        <end position="219"/>
    </location>
</feature>
<evidence type="ECO:0000256" key="2">
    <source>
        <dbReference type="SAM" id="Phobius"/>
    </source>
</evidence>
<dbReference type="Pfam" id="PF20152">
    <property type="entry name" value="DUF6534"/>
    <property type="match status" value="1"/>
</dbReference>
<evidence type="ECO:0000313" key="4">
    <source>
        <dbReference type="EMBL" id="KAF7368020.1"/>
    </source>
</evidence>
<feature type="transmembrane region" description="Helical" evidence="2">
    <location>
        <begin position="118"/>
        <end position="140"/>
    </location>
</feature>
<evidence type="ECO:0000256" key="1">
    <source>
        <dbReference type="SAM" id="MobiDB-lite"/>
    </source>
</evidence>
<dbReference type="InterPro" id="IPR045339">
    <property type="entry name" value="DUF6534"/>
</dbReference>
<dbReference type="EMBL" id="JACAZH010000005">
    <property type="protein sequence ID" value="KAF7368020.1"/>
    <property type="molecule type" value="Genomic_DNA"/>
</dbReference>
<protein>
    <recommendedName>
        <fullName evidence="3">DUF6534 domain-containing protein</fullName>
    </recommendedName>
</protein>
<keyword evidence="2" id="KW-0812">Transmembrane</keyword>
<name>A0A8H7DB71_9AGAR</name>
<accession>A0A8H7DB71</accession>
<dbReference type="OrthoDB" id="3026875at2759"/>
<keyword evidence="2" id="KW-0472">Membrane</keyword>
<gene>
    <name evidence="4" type="ORF">MSAN_00867800</name>
</gene>
<sequence>MLGRSTQDPILNKFFLGPWVDFHHAFKFLTAKLTQNGQLTGACLDFVLMGVLACQSVNYAQWYPEDGRGIRIAVAVLCLLNVLKSAQCFASLWIFMINNFGDIQYDLQLIFIGWWDSVGAHLSSAFAGDLILSVTTAYFLIRTKKTHVLSSQTARLIHSLIPLTFQTATPPAVVAMFNLIFSQMYRTSQPLLGYVGLGFNQALPKVYAISMMYTLNVRREIRTRASGSRNRSSGDQTWWMQHTNDVELSQIGRDTQRGTARRVNVDITDMFASTHSGDSKLGLSNPDRKSQGPSPQ</sequence>
<evidence type="ECO:0000259" key="3">
    <source>
        <dbReference type="Pfam" id="PF20152"/>
    </source>
</evidence>
<keyword evidence="5" id="KW-1185">Reference proteome</keyword>
<dbReference type="PANTHER" id="PTHR40465">
    <property type="entry name" value="CHROMOSOME 1, WHOLE GENOME SHOTGUN SEQUENCE"/>
    <property type="match status" value="1"/>
</dbReference>
<feature type="transmembrane region" description="Helical" evidence="2">
    <location>
        <begin position="72"/>
        <end position="98"/>
    </location>
</feature>
<feature type="region of interest" description="Disordered" evidence="1">
    <location>
        <begin position="274"/>
        <end position="296"/>
    </location>
</feature>
<keyword evidence="2" id="KW-1133">Transmembrane helix</keyword>
<proteinExistence type="predicted"/>
<reference evidence="4" key="1">
    <citation type="submission" date="2020-05" db="EMBL/GenBank/DDBJ databases">
        <title>Mycena genomes resolve the evolution of fungal bioluminescence.</title>
        <authorList>
            <person name="Tsai I.J."/>
        </authorList>
    </citation>
    <scope>NUCLEOTIDE SEQUENCE</scope>
    <source>
        <strain evidence="4">160909Yilan</strain>
    </source>
</reference>
<feature type="transmembrane region" description="Helical" evidence="2">
    <location>
        <begin position="191"/>
        <end position="215"/>
    </location>
</feature>
<dbReference type="PANTHER" id="PTHR40465:SF1">
    <property type="entry name" value="DUF6534 DOMAIN-CONTAINING PROTEIN"/>
    <property type="match status" value="1"/>
</dbReference>
<feature type="transmembrane region" description="Helical" evidence="2">
    <location>
        <begin position="160"/>
        <end position="185"/>
    </location>
</feature>
<organism evidence="4 5">
    <name type="scientific">Mycena sanguinolenta</name>
    <dbReference type="NCBI Taxonomy" id="230812"/>
    <lineage>
        <taxon>Eukaryota</taxon>
        <taxon>Fungi</taxon>
        <taxon>Dikarya</taxon>
        <taxon>Basidiomycota</taxon>
        <taxon>Agaricomycotina</taxon>
        <taxon>Agaricomycetes</taxon>
        <taxon>Agaricomycetidae</taxon>
        <taxon>Agaricales</taxon>
        <taxon>Marasmiineae</taxon>
        <taxon>Mycenaceae</taxon>
        <taxon>Mycena</taxon>
    </lineage>
</organism>
<dbReference type="AlphaFoldDB" id="A0A8H7DB71"/>